<proteinExistence type="predicted"/>
<accession>A0ABX1ZWT4</accession>
<comment type="caution">
    <text evidence="1">The sequence shown here is derived from an EMBL/GenBank/DDBJ whole genome shotgun (WGS) entry which is preliminary data.</text>
</comment>
<sequence length="366" mass="41773">MVNPYVGILINDSLYAGIPLGNTKYEAIHFYSDAGKQFGITPCYFRMQDVHIHTMRVHAYVQRGIHYIREWIDMPKVIHNRAVYLDPGSDQELESWTQHGIHVFNRWNRYSKLQIHEILLQDEVIRPHLPATFPATLKNMKVMMSAYDSIIIKPTNSSIGRGVMKMDRTPAGWQLIYPATLKINNKIWREVRFRKQLPLTLLRKIQSRAYLVQQRLPLATYDRRPFDLRIAVQRGASGDWGVTGIVAKVASHKLFLTNVAQGGEVKTLTDILAAEYPSLDPSAVFEQITAFALRVAKFLSMHLPHLADLGLDVGITTAGYPLFIECNGKDQRYSFREGNMLEAWKATYYNPMAYAKFLLGGGTPVY</sequence>
<dbReference type="SUPFAM" id="SSF56059">
    <property type="entry name" value="Glutathione synthetase ATP-binding domain-like"/>
    <property type="match status" value="1"/>
</dbReference>
<dbReference type="Proteomes" id="UP000618579">
    <property type="component" value="Unassembled WGS sequence"/>
</dbReference>
<organism evidence="1 2">
    <name type="scientific">Paenibacillus planticolens</name>
    <dbReference type="NCBI Taxonomy" id="2654976"/>
    <lineage>
        <taxon>Bacteria</taxon>
        <taxon>Bacillati</taxon>
        <taxon>Bacillota</taxon>
        <taxon>Bacilli</taxon>
        <taxon>Bacillales</taxon>
        <taxon>Paenibacillaceae</taxon>
        <taxon>Paenibacillus</taxon>
    </lineage>
</organism>
<dbReference type="RefSeq" id="WP_171687083.1">
    <property type="nucleotide sequence ID" value="NZ_WHNZ01000079.1"/>
</dbReference>
<protein>
    <submittedName>
        <fullName evidence="1">YheC/YheD family protein</fullName>
    </submittedName>
</protein>
<dbReference type="EMBL" id="WHNZ01000079">
    <property type="protein sequence ID" value="NOV04286.1"/>
    <property type="molecule type" value="Genomic_DNA"/>
</dbReference>
<dbReference type="Pfam" id="PF14398">
    <property type="entry name" value="ATPgrasp_YheCD"/>
    <property type="match status" value="1"/>
</dbReference>
<keyword evidence="2" id="KW-1185">Reference proteome</keyword>
<dbReference type="InterPro" id="IPR026838">
    <property type="entry name" value="YheC/D"/>
</dbReference>
<evidence type="ECO:0000313" key="2">
    <source>
        <dbReference type="Proteomes" id="UP000618579"/>
    </source>
</evidence>
<evidence type="ECO:0000313" key="1">
    <source>
        <dbReference type="EMBL" id="NOV04286.1"/>
    </source>
</evidence>
<reference evidence="1 2" key="1">
    <citation type="submission" date="2019-10" db="EMBL/GenBank/DDBJ databases">
        <title>Description of Paenibacillus pedi sp. nov.</title>
        <authorList>
            <person name="Carlier A."/>
            <person name="Qi S."/>
        </authorList>
    </citation>
    <scope>NUCLEOTIDE SEQUENCE [LARGE SCALE GENOMIC DNA]</scope>
    <source>
        <strain evidence="1 2">LMG 31457</strain>
    </source>
</reference>
<gene>
    <name evidence="1" type="ORF">GC097_30355</name>
</gene>
<name>A0ABX1ZWT4_9BACL</name>